<evidence type="ECO:0000256" key="9">
    <source>
        <dbReference type="ARBA" id="ARBA00023010"/>
    </source>
</evidence>
<evidence type="ECO:0000256" key="6">
    <source>
        <dbReference type="ARBA" id="ARBA00022792"/>
    </source>
</evidence>
<sequence>MTEEQKTPETKPKVEVPKKKSWSNPALRAMGIPKVSLPSRNWMIFWTVLASIGGGIYYDKTQQKKIREKYCKQVEHLAQEVYTADRLPRKLTVFIAPPPNDFLEESLRHFRKYVKPILNSAAIDYEVYTETRQGDIRAQVAEKIRQMRRSLIEDQKLQEQKDGAEAYNRSWTKFANETSSRFTSVFKRKSDEPEELVSRHDLYETKDVLGLYRVLQPQTPKRDNEDDAKLCGGVICIGRGSYKEYINGIHEGLLGPLEKPEPVVEKIAEVAESESETQSAEPMKEPVPEQQDDIQPDTEEDDSKDKQPPVPAPYITDYSQGQLAPELDFSKTILNSKGVPVIFEQPIYVFPVPKISGFMRMPEKIYNYFTARNLAENVSSKVMVVVDGKSRDFEYKDKFLAGEEELDWPKGWVEKGKKKNSEWVQDLEVDERVTNRLRVFEK</sequence>
<keyword evidence="6" id="KW-0999">Mitochondrion inner membrane</keyword>
<keyword evidence="8" id="KW-1133">Transmembrane helix</keyword>
<dbReference type="Pfam" id="PF11711">
    <property type="entry name" value="Tim54"/>
    <property type="match status" value="1"/>
</dbReference>
<proteinExistence type="inferred from homology"/>
<evidence type="ECO:0000313" key="14">
    <source>
        <dbReference type="Proteomes" id="UP001338582"/>
    </source>
</evidence>
<comment type="subcellular location">
    <subcellularLocation>
        <location evidence="1">Mitochondrion inner membrane</location>
        <topology evidence="1">Single-pass membrane protein</topology>
    </subcellularLocation>
</comment>
<reference evidence="13 14" key="1">
    <citation type="submission" date="2023-10" db="EMBL/GenBank/DDBJ databases">
        <title>Draft Genome Sequence of Candida saopaulonensis from a very Premature Infant with Sepsis.</title>
        <authorList>
            <person name="Ning Y."/>
            <person name="Dai R."/>
            <person name="Xiao M."/>
            <person name="Xu Y."/>
            <person name="Yan Q."/>
            <person name="Zhang L."/>
        </authorList>
    </citation>
    <scope>NUCLEOTIDE SEQUENCE [LARGE SCALE GENOMIC DNA]</scope>
    <source>
        <strain evidence="13 14">19XY460</strain>
    </source>
</reference>
<evidence type="ECO:0000256" key="12">
    <source>
        <dbReference type="SAM" id="MobiDB-lite"/>
    </source>
</evidence>
<protein>
    <recommendedName>
        <fullName evidence="3">Mitochondrial import inner membrane translocase subunit TIM54</fullName>
    </recommendedName>
</protein>
<evidence type="ECO:0000256" key="8">
    <source>
        <dbReference type="ARBA" id="ARBA00022989"/>
    </source>
</evidence>
<keyword evidence="14" id="KW-1185">Reference proteome</keyword>
<feature type="region of interest" description="Disordered" evidence="12">
    <location>
        <begin position="269"/>
        <end position="317"/>
    </location>
</feature>
<dbReference type="RefSeq" id="XP_062876879.1">
    <property type="nucleotide sequence ID" value="XM_063020809.1"/>
</dbReference>
<keyword evidence="9" id="KW-0811">Translocation</keyword>
<dbReference type="PANTHER" id="PTHR12358:SF101">
    <property type="entry name" value="MITOCHONDRIAL IMPORT INNER MEMBRANE TRANSLOCASE SUBUNIT TIM54"/>
    <property type="match status" value="1"/>
</dbReference>
<feature type="compositionally biased region" description="Acidic residues" evidence="12">
    <location>
        <begin position="290"/>
        <end position="302"/>
    </location>
</feature>
<dbReference type="KEGG" id="asau:88172835"/>
<keyword evidence="11" id="KW-0472">Membrane</keyword>
<gene>
    <name evidence="13" type="ORF">PUMCH_001770</name>
</gene>
<dbReference type="Proteomes" id="UP001338582">
    <property type="component" value="Chromosome 2"/>
</dbReference>
<evidence type="ECO:0000256" key="1">
    <source>
        <dbReference type="ARBA" id="ARBA00004434"/>
    </source>
</evidence>
<evidence type="ECO:0000256" key="5">
    <source>
        <dbReference type="ARBA" id="ARBA00022692"/>
    </source>
</evidence>
<feature type="region of interest" description="Disordered" evidence="12">
    <location>
        <begin position="1"/>
        <end position="20"/>
    </location>
</feature>
<evidence type="ECO:0000256" key="2">
    <source>
        <dbReference type="ARBA" id="ARBA00006355"/>
    </source>
</evidence>
<evidence type="ECO:0000256" key="3">
    <source>
        <dbReference type="ARBA" id="ARBA00020796"/>
    </source>
</evidence>
<dbReference type="GeneID" id="88172835"/>
<feature type="compositionally biased region" description="Basic and acidic residues" evidence="12">
    <location>
        <begin position="1"/>
        <end position="18"/>
    </location>
</feature>
<accession>A0AAX4H7W1</accession>
<dbReference type="PANTHER" id="PTHR12358">
    <property type="entry name" value="SPHINGOSINE KINASE"/>
    <property type="match status" value="1"/>
</dbReference>
<dbReference type="GO" id="GO:0015031">
    <property type="term" value="P:protein transport"/>
    <property type="evidence" value="ECO:0007669"/>
    <property type="project" value="UniProtKB-KW"/>
</dbReference>
<keyword evidence="7" id="KW-0653">Protein transport</keyword>
<evidence type="ECO:0000256" key="10">
    <source>
        <dbReference type="ARBA" id="ARBA00023128"/>
    </source>
</evidence>
<evidence type="ECO:0000256" key="4">
    <source>
        <dbReference type="ARBA" id="ARBA00022448"/>
    </source>
</evidence>
<keyword evidence="4" id="KW-0813">Transport</keyword>
<dbReference type="EMBL" id="CP138895">
    <property type="protein sequence ID" value="WPK24496.1"/>
    <property type="molecule type" value="Genomic_DNA"/>
</dbReference>
<name>A0AAX4H7W1_9ASCO</name>
<keyword evidence="5" id="KW-0812">Transmembrane</keyword>
<dbReference type="InterPro" id="IPR021056">
    <property type="entry name" value="Mt_import_IM_translocase_Tim54"/>
</dbReference>
<organism evidence="13 14">
    <name type="scientific">Australozyma saopauloensis</name>
    <dbReference type="NCBI Taxonomy" id="291208"/>
    <lineage>
        <taxon>Eukaryota</taxon>
        <taxon>Fungi</taxon>
        <taxon>Dikarya</taxon>
        <taxon>Ascomycota</taxon>
        <taxon>Saccharomycotina</taxon>
        <taxon>Pichiomycetes</taxon>
        <taxon>Metschnikowiaceae</taxon>
        <taxon>Australozyma</taxon>
    </lineage>
</organism>
<keyword evidence="10" id="KW-0496">Mitochondrion</keyword>
<evidence type="ECO:0000313" key="13">
    <source>
        <dbReference type="EMBL" id="WPK24496.1"/>
    </source>
</evidence>
<dbReference type="AlphaFoldDB" id="A0AAX4H7W1"/>
<evidence type="ECO:0000256" key="7">
    <source>
        <dbReference type="ARBA" id="ARBA00022927"/>
    </source>
</evidence>
<comment type="similarity">
    <text evidence="2">Belongs to the TIM54 family.</text>
</comment>
<dbReference type="InterPro" id="IPR050187">
    <property type="entry name" value="Lipid_Phosphate_FormReg"/>
</dbReference>
<dbReference type="GO" id="GO:0005743">
    <property type="term" value="C:mitochondrial inner membrane"/>
    <property type="evidence" value="ECO:0007669"/>
    <property type="project" value="UniProtKB-SubCell"/>
</dbReference>
<evidence type="ECO:0000256" key="11">
    <source>
        <dbReference type="ARBA" id="ARBA00023136"/>
    </source>
</evidence>